<evidence type="ECO:0000313" key="1">
    <source>
        <dbReference type="Proteomes" id="UP000504607"/>
    </source>
</evidence>
<dbReference type="Proteomes" id="UP000504607">
    <property type="component" value="Unplaced"/>
</dbReference>
<gene>
    <name evidence="2" type="primary">LOC114913178</name>
</gene>
<sequence>MAPVIWLSNRYKEMRLLKLPNPEGIPPWIWLLPASNIRRCVERFPMDSGRFPSNPFSDIYRYSRPLQLDKKARKSNRPPNPFASTLKNCRATKFPTVAGTVPVKGLWDRSTLTSLEALPIESGIAPVRRFAATCNIWSLESWPICLGIFPCRLFSTRSSVLSLVRLLRALGIVPVR</sequence>
<dbReference type="AlphaFoldDB" id="A0A8N4ERK5"/>
<protein>
    <submittedName>
        <fullName evidence="2">Uncharacterized protein LOC114913178</fullName>
    </submittedName>
</protein>
<dbReference type="RefSeq" id="XP_029117647.1">
    <property type="nucleotide sequence ID" value="XM_029261814.1"/>
</dbReference>
<proteinExistence type="predicted"/>
<accession>A0A8N4ERK5</accession>
<name>A0A8N4ERK5_ELAGV</name>
<evidence type="ECO:0000313" key="2">
    <source>
        <dbReference type="RefSeq" id="XP_029117647.1"/>
    </source>
</evidence>
<organism evidence="1 2">
    <name type="scientific">Elaeis guineensis var. tenera</name>
    <name type="common">Oil palm</name>
    <dbReference type="NCBI Taxonomy" id="51953"/>
    <lineage>
        <taxon>Eukaryota</taxon>
        <taxon>Viridiplantae</taxon>
        <taxon>Streptophyta</taxon>
        <taxon>Embryophyta</taxon>
        <taxon>Tracheophyta</taxon>
        <taxon>Spermatophyta</taxon>
        <taxon>Magnoliopsida</taxon>
        <taxon>Liliopsida</taxon>
        <taxon>Arecaceae</taxon>
        <taxon>Arecoideae</taxon>
        <taxon>Cocoseae</taxon>
        <taxon>Elaeidinae</taxon>
        <taxon>Elaeis</taxon>
    </lineage>
</organism>
<keyword evidence="1" id="KW-1185">Reference proteome</keyword>
<reference evidence="2" key="1">
    <citation type="submission" date="2025-08" db="UniProtKB">
        <authorList>
            <consortium name="RefSeq"/>
        </authorList>
    </citation>
    <scope>IDENTIFICATION</scope>
</reference>